<feature type="repeat" description="LDL-receptor class B" evidence="13">
    <location>
        <begin position="948"/>
        <end position="990"/>
    </location>
</feature>
<dbReference type="SUPFAM" id="SSF57184">
    <property type="entry name" value="Growth factor receptor domain"/>
    <property type="match status" value="1"/>
</dbReference>
<feature type="repeat" description="LDL-receptor class B" evidence="13">
    <location>
        <begin position="1033"/>
        <end position="1077"/>
    </location>
</feature>
<evidence type="ECO:0000256" key="9">
    <source>
        <dbReference type="ARBA" id="ARBA00022889"/>
    </source>
</evidence>
<evidence type="ECO:0000256" key="1">
    <source>
        <dbReference type="ARBA" id="ARBA00004302"/>
    </source>
</evidence>
<keyword evidence="7" id="KW-0106">Calcium</keyword>
<comment type="subcellular location">
    <subcellularLocation>
        <location evidence="1">Secreted</location>
        <location evidence="1">Extracellular space</location>
        <location evidence="1">Extracellular matrix</location>
        <location evidence="1">Basement membrane</location>
    </subcellularLocation>
</comment>
<reference evidence="19" key="2">
    <citation type="submission" date="2025-08" db="UniProtKB">
        <authorList>
            <consortium name="Ensembl"/>
        </authorList>
    </citation>
    <scope>IDENTIFICATION</scope>
</reference>
<dbReference type="Gene3D" id="2.10.25.10">
    <property type="entry name" value="Laminin"/>
    <property type="match status" value="5"/>
</dbReference>
<dbReference type="Gene3D" id="2.120.10.30">
    <property type="entry name" value="TolB, C-terminal domain"/>
    <property type="match status" value="1"/>
</dbReference>
<dbReference type="InterPro" id="IPR000742">
    <property type="entry name" value="EGF"/>
</dbReference>
<dbReference type="PROSITE" id="PS51120">
    <property type="entry name" value="LDLRB"/>
    <property type="match status" value="3"/>
</dbReference>
<dbReference type="KEGG" id="csem:103387613"/>
<dbReference type="Pfam" id="PF00086">
    <property type="entry name" value="Thyroglobulin_1"/>
    <property type="match status" value="1"/>
</dbReference>
<dbReference type="GO" id="GO:0007160">
    <property type="term" value="P:cell-matrix adhesion"/>
    <property type="evidence" value="ECO:0007669"/>
    <property type="project" value="InterPro"/>
</dbReference>
<dbReference type="CDD" id="cd00255">
    <property type="entry name" value="nidG2"/>
    <property type="match status" value="1"/>
</dbReference>
<feature type="domain" description="EGF-like" evidence="15">
    <location>
        <begin position="628"/>
        <end position="669"/>
    </location>
</feature>
<dbReference type="GeneID" id="103387613"/>
<dbReference type="InterPro" id="IPR000716">
    <property type="entry name" value="Thyroglobulin_1"/>
</dbReference>
<evidence type="ECO:0000259" key="17">
    <source>
        <dbReference type="PROSITE" id="PS51162"/>
    </source>
</evidence>
<keyword evidence="4 12" id="KW-0245">EGF-like domain</keyword>
<dbReference type="PROSITE" id="PS50026">
    <property type="entry name" value="EGF_3"/>
    <property type="match status" value="4"/>
</dbReference>
<dbReference type="GO" id="GO:0017147">
    <property type="term" value="F:Wnt-protein binding"/>
    <property type="evidence" value="ECO:0007669"/>
    <property type="project" value="TreeGrafter"/>
</dbReference>
<evidence type="ECO:0000256" key="2">
    <source>
        <dbReference type="ARBA" id="ARBA00022525"/>
    </source>
</evidence>
<dbReference type="SMART" id="SM00211">
    <property type="entry name" value="TY"/>
    <property type="match status" value="1"/>
</dbReference>
<dbReference type="InterPro" id="IPR036857">
    <property type="entry name" value="Thyroglobulin_1_sf"/>
</dbReference>
<dbReference type="CTD" id="562690"/>
<dbReference type="Pfam" id="PF07645">
    <property type="entry name" value="EGF_CA"/>
    <property type="match status" value="1"/>
</dbReference>
<feature type="domain" description="NIDO" evidence="18">
    <location>
        <begin position="105"/>
        <end position="262"/>
    </location>
</feature>
<dbReference type="Pfam" id="PF07474">
    <property type="entry name" value="G2F"/>
    <property type="match status" value="1"/>
</dbReference>
<reference evidence="19" key="3">
    <citation type="submission" date="2025-09" db="UniProtKB">
        <authorList>
            <consortium name="Ensembl"/>
        </authorList>
    </citation>
    <scope>IDENTIFICATION</scope>
</reference>
<dbReference type="InterPro" id="IPR049883">
    <property type="entry name" value="NOTCH1_EGF-like"/>
</dbReference>
<dbReference type="PROSITE" id="PS01186">
    <property type="entry name" value="EGF_2"/>
    <property type="match status" value="5"/>
</dbReference>
<dbReference type="PROSITE" id="PS50993">
    <property type="entry name" value="NIDOGEN_G2"/>
    <property type="match status" value="1"/>
</dbReference>
<keyword evidence="10 14" id="KW-1015">Disulfide bond</keyword>
<evidence type="ECO:0000259" key="15">
    <source>
        <dbReference type="PROSITE" id="PS50026"/>
    </source>
</evidence>
<evidence type="ECO:0000313" key="19">
    <source>
        <dbReference type="Ensembl" id="ENSCSEP00000020496.1"/>
    </source>
</evidence>
<evidence type="ECO:0000256" key="3">
    <source>
        <dbReference type="ARBA" id="ARBA00022530"/>
    </source>
</evidence>
<dbReference type="Gene3D" id="2.40.155.10">
    <property type="entry name" value="Green fluorescent protein"/>
    <property type="match status" value="1"/>
</dbReference>
<comment type="caution">
    <text evidence="12">Lacks conserved residue(s) required for the propagation of feature annotation.</text>
</comment>
<dbReference type="Proteomes" id="UP000265120">
    <property type="component" value="Chromosome 12"/>
</dbReference>
<dbReference type="PANTHER" id="PTHR46513:SF6">
    <property type="entry name" value="NIDOGEN-1"/>
    <property type="match status" value="1"/>
</dbReference>
<feature type="domain" description="EGF-like" evidence="15">
    <location>
        <begin position="761"/>
        <end position="799"/>
    </location>
</feature>
<sequence>MTLKVGTMGWQERRWLVCATFLGFFLVSPVWSITRSELFSYGGDQLLEPGNDQTHRVELDQPVLFYDGTFDSIYINTNGFVATVEPTEESTYLSAMPPKFGMIAALQGDLDTSDGVGKVYFRQDSRPDVLRQAAEHINRAFPDDDEVDPTHTVIITWVDVAAHGSQSQDKKRNTFQLVIASSEKASFAIVLYPRGGIQFSSTQDPGVTMQAGFSQGIVRGFLFYQQGPYYRTTTNEAESVRALQEETNSGVRGVWVYEIGTSPYFTNVAPGEVPDLPTEATPQGAPEGYDVDVDAVRIVHTDGQQVEYPPFEPEGGQIEVHPVQYQPHRPENPEVVVVVDDTDINVDVFSYNLGTCANNRKKCSQFADCRDYASGYCCHCRPGFYGNGIECVAEGKPQRMNGKLHGKVHVGRSPSAVEFSSNDLHSYVVANDGRSYVAISDIPHSVGPSLQPLSALGGAIGWAFALEQPGFKNGFSIVGGEFTRQAEVTFLPENEKLTIKQEFKGIDEHDHLVVSTTLNGRVPEVPEGATVQVNPFSEIYQYSNNLITSSSTRDYIVNLPDGSTDTRTYQWRQTISFQSCQHDESYRDMKPTQMLNVDQIFVMYDSSNELIRFAMSNKIGDINGGQPEENPCFTGRHGCDTNAVCRPGDGNQFTCQCAAGFNGDGRVCSDIDECKENPHICSFHAVCNNQPGTFRCECDDGYQFASDGQTCIAVDRPTDPCEEGTHTCDIPERAQCSYTGGSSYICSCLPGYIGDGKVCQDIDECQQGRCHQDAVCYNTEGSFTCQCRPGYYGDGLHCGPGRPKTQCENHRDGLLSVTEFGPRGPRPPVGQYIPTCDQHGAYEPMQCHGSTGQCWCVDRNGQEIHGTRSGPGSRPMCIDHGVVPPTVGPGPRPDVHPLPPGTHLLFAQSGRIEHVPLEGYDMKKENAKTVLHLPEKVIIGVAYDCVEKMVYWSEITSPSISRASIQGGEPVAVIRSDLSSPEGIAIDHLGRTMFWTDSMKDHIEVASLDGSHVFMVNPALVTPRAIVTDPANGILYWSDWNREAPKIETSYMDGSNRRVLVKDDLGLPNGLTLDSQSSLLCWADAGTHQVECMNPAQGDRRKVIEGVQYPFGVTSFGRNLYYTDWRRDAVIAVDRYAARESAEFQPQKQTKLYGITTAYAQCPSGQNYCAVNNGGCTHLCLATPTGRSCKCPSNAVGVGCVERDGY</sequence>
<dbReference type="Pfam" id="PF12947">
    <property type="entry name" value="EGF_3"/>
    <property type="match status" value="2"/>
</dbReference>
<protein>
    <submittedName>
        <fullName evidence="19">Nidogen 1</fullName>
    </submittedName>
</protein>
<feature type="disulfide bond" evidence="14">
    <location>
        <begin position="847"/>
        <end position="854"/>
    </location>
</feature>
<dbReference type="FunFam" id="2.120.10.30:FF:000241">
    <property type="entry name" value="Low-density lipoprotein receptor-related protein 6"/>
    <property type="match status" value="1"/>
</dbReference>
<dbReference type="SUPFAM" id="SSF54511">
    <property type="entry name" value="GFP-like"/>
    <property type="match status" value="1"/>
</dbReference>
<dbReference type="GO" id="GO:0005509">
    <property type="term" value="F:calcium ion binding"/>
    <property type="evidence" value="ECO:0007669"/>
    <property type="project" value="InterPro"/>
</dbReference>
<dbReference type="InterPro" id="IPR009030">
    <property type="entry name" value="Growth_fac_rcpt_cys_sf"/>
</dbReference>
<dbReference type="SMART" id="SM00181">
    <property type="entry name" value="EGF"/>
    <property type="match status" value="6"/>
</dbReference>
<dbReference type="FunFam" id="2.10.25.10:FF:000297">
    <property type="entry name" value="Nidogen 1"/>
    <property type="match status" value="1"/>
</dbReference>
<dbReference type="SUPFAM" id="SSF57196">
    <property type="entry name" value="EGF/Laminin"/>
    <property type="match status" value="2"/>
</dbReference>
<dbReference type="InterPro" id="IPR009017">
    <property type="entry name" value="GFP"/>
</dbReference>
<evidence type="ECO:0000313" key="20">
    <source>
        <dbReference type="Proteomes" id="UP000265120"/>
    </source>
</evidence>
<dbReference type="SMART" id="SM00135">
    <property type="entry name" value="LY"/>
    <property type="match status" value="5"/>
</dbReference>
<dbReference type="SMART" id="SM00682">
    <property type="entry name" value="G2F"/>
    <property type="match status" value="1"/>
</dbReference>
<dbReference type="PROSITE" id="PS00484">
    <property type="entry name" value="THYROGLOBULIN_1_1"/>
    <property type="match status" value="1"/>
</dbReference>
<evidence type="ECO:0000256" key="5">
    <source>
        <dbReference type="ARBA" id="ARBA00022729"/>
    </source>
</evidence>
<dbReference type="CDD" id="cd00054">
    <property type="entry name" value="EGF_CA"/>
    <property type="match status" value="2"/>
</dbReference>
<keyword evidence="20" id="KW-1185">Reference proteome</keyword>
<keyword evidence="2" id="KW-0964">Secreted</keyword>
<evidence type="ECO:0000259" key="16">
    <source>
        <dbReference type="PROSITE" id="PS50993"/>
    </source>
</evidence>
<organism evidence="19 20">
    <name type="scientific">Cynoglossus semilaevis</name>
    <name type="common">Tongue sole</name>
    <dbReference type="NCBI Taxonomy" id="244447"/>
    <lineage>
        <taxon>Eukaryota</taxon>
        <taxon>Metazoa</taxon>
        <taxon>Chordata</taxon>
        <taxon>Craniata</taxon>
        <taxon>Vertebrata</taxon>
        <taxon>Euteleostomi</taxon>
        <taxon>Actinopterygii</taxon>
        <taxon>Neopterygii</taxon>
        <taxon>Teleostei</taxon>
        <taxon>Neoteleostei</taxon>
        <taxon>Acanthomorphata</taxon>
        <taxon>Carangaria</taxon>
        <taxon>Pleuronectiformes</taxon>
        <taxon>Pleuronectoidei</taxon>
        <taxon>Cynoglossidae</taxon>
        <taxon>Cynoglossinae</taxon>
        <taxon>Cynoglossus</taxon>
    </lineage>
</organism>
<dbReference type="PROSITE" id="PS01187">
    <property type="entry name" value="EGF_CA"/>
    <property type="match status" value="1"/>
</dbReference>
<evidence type="ECO:0000256" key="14">
    <source>
        <dbReference type="PROSITE-ProRule" id="PRU00500"/>
    </source>
</evidence>
<dbReference type="GeneTree" id="ENSGT00940000156318"/>
<feature type="domain" description="EGF-like" evidence="15">
    <location>
        <begin position="670"/>
        <end position="712"/>
    </location>
</feature>
<evidence type="ECO:0000256" key="13">
    <source>
        <dbReference type="PROSITE-ProRule" id="PRU00461"/>
    </source>
</evidence>
<evidence type="ECO:0000256" key="10">
    <source>
        <dbReference type="ARBA" id="ARBA00023157"/>
    </source>
</evidence>
<proteinExistence type="predicted"/>
<dbReference type="InParanoid" id="A0A3P8W4J0"/>
<dbReference type="STRING" id="244447.ENSCSEP00000020496"/>
<accession>A0A3P8W4J0</accession>
<dbReference type="GO" id="GO:0042813">
    <property type="term" value="F:Wnt receptor activity"/>
    <property type="evidence" value="ECO:0007669"/>
    <property type="project" value="TreeGrafter"/>
</dbReference>
<keyword evidence="3" id="KW-0272">Extracellular matrix</keyword>
<evidence type="ECO:0000256" key="7">
    <source>
        <dbReference type="ARBA" id="ARBA00022837"/>
    </source>
</evidence>
<evidence type="ECO:0000256" key="4">
    <source>
        <dbReference type="ARBA" id="ARBA00022536"/>
    </source>
</evidence>
<dbReference type="Pfam" id="PF06119">
    <property type="entry name" value="NIDO"/>
    <property type="match status" value="1"/>
</dbReference>
<evidence type="ECO:0000256" key="12">
    <source>
        <dbReference type="PROSITE-ProRule" id="PRU00076"/>
    </source>
</evidence>
<dbReference type="FunFam" id="2.10.25.10:FF:000003">
    <property type="entry name" value="fibrillin-1 isoform X1"/>
    <property type="match status" value="1"/>
</dbReference>
<dbReference type="GO" id="GO:0005604">
    <property type="term" value="C:basement membrane"/>
    <property type="evidence" value="ECO:0007669"/>
    <property type="project" value="UniProtKB-SubCell"/>
</dbReference>
<dbReference type="PANTHER" id="PTHR46513">
    <property type="entry name" value="VITELLOGENIN RECEPTOR-LIKE PROTEIN-RELATED-RELATED"/>
    <property type="match status" value="1"/>
</dbReference>
<feature type="domain" description="Nidogen G2 beta-barrel" evidence="16">
    <location>
        <begin position="396"/>
        <end position="629"/>
    </location>
</feature>
<dbReference type="Gene3D" id="4.10.800.10">
    <property type="entry name" value="Thyroglobulin type-1"/>
    <property type="match status" value="1"/>
</dbReference>
<dbReference type="SUPFAM" id="SSF63825">
    <property type="entry name" value="YWTD domain"/>
    <property type="match status" value="1"/>
</dbReference>
<dbReference type="SUPFAM" id="SSF57610">
    <property type="entry name" value="Thyroglobulin type-1 domain"/>
    <property type="match status" value="1"/>
</dbReference>
<evidence type="ECO:0000256" key="11">
    <source>
        <dbReference type="ARBA" id="ARBA00023180"/>
    </source>
</evidence>
<dbReference type="PROSITE" id="PS00010">
    <property type="entry name" value="ASX_HYDROXYL"/>
    <property type="match status" value="2"/>
</dbReference>
<dbReference type="SMART" id="SM00179">
    <property type="entry name" value="EGF_CA"/>
    <property type="match status" value="3"/>
</dbReference>
<name>A0A3P8W4J0_CYNSE</name>
<reference evidence="19 20" key="1">
    <citation type="journal article" date="2014" name="Nat. Genet.">
        <title>Whole-genome sequence of a flatfish provides insights into ZW sex chromosome evolution and adaptation to a benthic lifestyle.</title>
        <authorList>
            <person name="Chen S."/>
            <person name="Zhang G."/>
            <person name="Shao C."/>
            <person name="Huang Q."/>
            <person name="Liu G."/>
            <person name="Zhang P."/>
            <person name="Song W."/>
            <person name="An N."/>
            <person name="Chalopin D."/>
            <person name="Volff J.N."/>
            <person name="Hong Y."/>
            <person name="Li Q."/>
            <person name="Sha Z."/>
            <person name="Zhou H."/>
            <person name="Xie M."/>
            <person name="Yu Q."/>
            <person name="Liu Y."/>
            <person name="Xiang H."/>
            <person name="Wang N."/>
            <person name="Wu K."/>
            <person name="Yang C."/>
            <person name="Zhou Q."/>
            <person name="Liao X."/>
            <person name="Yang L."/>
            <person name="Hu Q."/>
            <person name="Zhang J."/>
            <person name="Meng L."/>
            <person name="Jin L."/>
            <person name="Tian Y."/>
            <person name="Lian J."/>
            <person name="Yang J."/>
            <person name="Miao G."/>
            <person name="Liu S."/>
            <person name="Liang Z."/>
            <person name="Yan F."/>
            <person name="Li Y."/>
            <person name="Sun B."/>
            <person name="Zhang H."/>
            <person name="Zhang J."/>
            <person name="Zhu Y."/>
            <person name="Du M."/>
            <person name="Zhao Y."/>
            <person name="Schartl M."/>
            <person name="Tang Q."/>
            <person name="Wang J."/>
        </authorList>
    </citation>
    <scope>NUCLEOTIDE SEQUENCE</scope>
</reference>
<evidence type="ECO:0000256" key="8">
    <source>
        <dbReference type="ARBA" id="ARBA00022869"/>
    </source>
</evidence>
<dbReference type="CDD" id="cd00191">
    <property type="entry name" value="TY"/>
    <property type="match status" value="1"/>
</dbReference>
<dbReference type="InterPro" id="IPR024731">
    <property type="entry name" value="NELL2-like_EGF"/>
</dbReference>
<dbReference type="InterPro" id="IPR000033">
    <property type="entry name" value="LDLR_classB_rpt"/>
</dbReference>
<dbReference type="InterPro" id="IPR003886">
    <property type="entry name" value="NIDO_dom"/>
</dbReference>
<dbReference type="GO" id="GO:0005886">
    <property type="term" value="C:plasma membrane"/>
    <property type="evidence" value="ECO:0007669"/>
    <property type="project" value="TreeGrafter"/>
</dbReference>
<dbReference type="InterPro" id="IPR050778">
    <property type="entry name" value="Cueball_EGF_LRP_Nidogen"/>
</dbReference>
<dbReference type="FunFam" id="2.10.25.10:FF:000653">
    <property type="entry name" value="Putative Fibrillin-1"/>
    <property type="match status" value="1"/>
</dbReference>
<evidence type="ECO:0000259" key="18">
    <source>
        <dbReference type="PROSITE" id="PS51220"/>
    </source>
</evidence>
<dbReference type="RefSeq" id="XP_008320560.1">
    <property type="nucleotide sequence ID" value="XM_008322338.2"/>
</dbReference>
<feature type="domain" description="Thyroglobulin type-1" evidence="17">
    <location>
        <begin position="804"/>
        <end position="877"/>
    </location>
</feature>
<keyword evidence="9" id="KW-0130">Cell adhesion</keyword>
<dbReference type="FunCoup" id="A0A3P8W4J0">
    <property type="interactions" value="628"/>
</dbReference>
<dbReference type="InterPro" id="IPR026823">
    <property type="entry name" value="cEGF"/>
</dbReference>
<dbReference type="PROSITE" id="PS51220">
    <property type="entry name" value="NIDO"/>
    <property type="match status" value="1"/>
</dbReference>
<dbReference type="Pfam" id="PF12662">
    <property type="entry name" value="cEGF"/>
    <property type="match status" value="1"/>
</dbReference>
<dbReference type="OrthoDB" id="9990982at2759"/>
<feature type="domain" description="EGF-like" evidence="15">
    <location>
        <begin position="717"/>
        <end position="760"/>
    </location>
</feature>
<dbReference type="InterPro" id="IPR011042">
    <property type="entry name" value="6-blade_b-propeller_TolB-like"/>
</dbReference>
<keyword evidence="6" id="KW-0677">Repeat</keyword>
<dbReference type="Ensembl" id="ENSCSET00000020756.1">
    <property type="protein sequence ID" value="ENSCSEP00000020496.1"/>
    <property type="gene ID" value="ENSCSEG00000013081.1"/>
</dbReference>
<dbReference type="InterPro" id="IPR001881">
    <property type="entry name" value="EGF-like_Ca-bd_dom"/>
</dbReference>
<evidence type="ECO:0000256" key="6">
    <source>
        <dbReference type="ARBA" id="ARBA00022737"/>
    </source>
</evidence>
<feature type="repeat" description="LDL-receptor class B" evidence="13">
    <location>
        <begin position="991"/>
        <end position="1032"/>
    </location>
</feature>
<dbReference type="InterPro" id="IPR000152">
    <property type="entry name" value="EGF-type_Asp/Asn_hydroxyl_site"/>
</dbReference>
<dbReference type="SMART" id="SM00539">
    <property type="entry name" value="NIDO"/>
    <property type="match status" value="1"/>
</dbReference>
<dbReference type="GO" id="GO:0060070">
    <property type="term" value="P:canonical Wnt signaling pathway"/>
    <property type="evidence" value="ECO:0007669"/>
    <property type="project" value="TreeGrafter"/>
</dbReference>
<dbReference type="PROSITE" id="PS51162">
    <property type="entry name" value="THYROGLOBULIN_1_2"/>
    <property type="match status" value="1"/>
</dbReference>
<dbReference type="OMA" id="PGTGNQF"/>
<dbReference type="InterPro" id="IPR006605">
    <property type="entry name" value="G2_nidogen/fibulin_G2F"/>
</dbReference>
<keyword evidence="8" id="KW-0084">Basement membrane</keyword>
<dbReference type="Pfam" id="PF00058">
    <property type="entry name" value="Ldl_recept_b"/>
    <property type="match status" value="3"/>
</dbReference>
<keyword evidence="11" id="KW-0325">Glycoprotein</keyword>
<dbReference type="InterPro" id="IPR018097">
    <property type="entry name" value="EGF_Ca-bd_CS"/>
</dbReference>
<dbReference type="AlphaFoldDB" id="A0A3P8W4J0"/>
<keyword evidence="5" id="KW-0732">Signal</keyword>